<dbReference type="Pfam" id="PF14707">
    <property type="entry name" value="Sulfatase_C"/>
    <property type="match status" value="1"/>
</dbReference>
<evidence type="ECO:0000256" key="2">
    <source>
        <dbReference type="ARBA" id="ARBA00022723"/>
    </source>
</evidence>
<comment type="similarity">
    <text evidence="1">Belongs to the sulfatase family.</text>
</comment>
<dbReference type="InterPro" id="IPR017850">
    <property type="entry name" value="Alkaline_phosphatase_core_sf"/>
</dbReference>
<reference evidence="8" key="1">
    <citation type="journal article" date="2019" name="Int. J. Syst. Evol. Microbiol.">
        <title>The Global Catalogue of Microorganisms (GCM) 10K type strain sequencing project: providing services to taxonomists for standard genome sequencing and annotation.</title>
        <authorList>
            <consortium name="The Broad Institute Genomics Platform"/>
            <consortium name="The Broad Institute Genome Sequencing Center for Infectious Disease"/>
            <person name="Wu L."/>
            <person name="Ma J."/>
        </authorList>
    </citation>
    <scope>NUCLEOTIDE SEQUENCE [LARGE SCALE GENOMIC DNA]</scope>
    <source>
        <strain evidence="8">CGMCC 4.7466</strain>
    </source>
</reference>
<dbReference type="PANTHER" id="PTHR42693">
    <property type="entry name" value="ARYLSULFATASE FAMILY MEMBER"/>
    <property type="match status" value="1"/>
</dbReference>
<dbReference type="SUPFAM" id="SSF53649">
    <property type="entry name" value="Alkaline phosphatase-like"/>
    <property type="match status" value="1"/>
</dbReference>
<feature type="region of interest" description="Disordered" evidence="5">
    <location>
        <begin position="476"/>
        <end position="497"/>
    </location>
</feature>
<dbReference type="RefSeq" id="WP_377066527.1">
    <property type="nucleotide sequence ID" value="NZ_JBHSJJ010000011.1"/>
</dbReference>
<dbReference type="EMBL" id="JBHSJJ010000011">
    <property type="protein sequence ID" value="MFC4873556.1"/>
    <property type="molecule type" value="Genomic_DNA"/>
</dbReference>
<dbReference type="Gene3D" id="3.30.1120.10">
    <property type="match status" value="1"/>
</dbReference>
<gene>
    <name evidence="7" type="ORF">ACFPFU_17775</name>
</gene>
<evidence type="ECO:0000256" key="4">
    <source>
        <dbReference type="ARBA" id="ARBA00022837"/>
    </source>
</evidence>
<comment type="caution">
    <text evidence="7">The sequence shown here is derived from an EMBL/GenBank/DDBJ whole genome shotgun (WGS) entry which is preliminary data.</text>
</comment>
<feature type="compositionally biased region" description="Basic and acidic residues" evidence="5">
    <location>
        <begin position="476"/>
        <end position="488"/>
    </location>
</feature>
<keyword evidence="2" id="KW-0479">Metal-binding</keyword>
<protein>
    <submittedName>
        <fullName evidence="7">Sulfatase</fullName>
    </submittedName>
</protein>
<keyword evidence="4" id="KW-0106">Calcium</keyword>
<dbReference type="Pfam" id="PF00884">
    <property type="entry name" value="Sulfatase"/>
    <property type="match status" value="1"/>
</dbReference>
<keyword evidence="8" id="KW-1185">Reference proteome</keyword>
<dbReference type="Proteomes" id="UP001595818">
    <property type="component" value="Unassembled WGS sequence"/>
</dbReference>
<keyword evidence="3" id="KW-0378">Hydrolase</keyword>
<dbReference type="Gene3D" id="3.40.720.10">
    <property type="entry name" value="Alkaline Phosphatase, subunit A"/>
    <property type="match status" value="1"/>
</dbReference>
<feature type="domain" description="Sulfatase N-terminal" evidence="6">
    <location>
        <begin position="47"/>
        <end position="355"/>
    </location>
</feature>
<evidence type="ECO:0000313" key="8">
    <source>
        <dbReference type="Proteomes" id="UP001595818"/>
    </source>
</evidence>
<dbReference type="InterPro" id="IPR024607">
    <property type="entry name" value="Sulfatase_CS"/>
</dbReference>
<organism evidence="7 8">
    <name type="scientific">Negadavirga shengliensis</name>
    <dbReference type="NCBI Taxonomy" id="1389218"/>
    <lineage>
        <taxon>Bacteria</taxon>
        <taxon>Pseudomonadati</taxon>
        <taxon>Bacteroidota</taxon>
        <taxon>Cytophagia</taxon>
        <taxon>Cytophagales</taxon>
        <taxon>Cyclobacteriaceae</taxon>
        <taxon>Negadavirga</taxon>
    </lineage>
</organism>
<evidence type="ECO:0000259" key="6">
    <source>
        <dbReference type="Pfam" id="PF00884"/>
    </source>
</evidence>
<dbReference type="InterPro" id="IPR000917">
    <property type="entry name" value="Sulfatase_N"/>
</dbReference>
<accession>A0ABV9T483</accession>
<evidence type="ECO:0000313" key="7">
    <source>
        <dbReference type="EMBL" id="MFC4873556.1"/>
    </source>
</evidence>
<proteinExistence type="inferred from homology"/>
<evidence type="ECO:0000256" key="3">
    <source>
        <dbReference type="ARBA" id="ARBA00022801"/>
    </source>
</evidence>
<dbReference type="CDD" id="cd16026">
    <property type="entry name" value="GALNS_like"/>
    <property type="match status" value="1"/>
</dbReference>
<dbReference type="InterPro" id="IPR050738">
    <property type="entry name" value="Sulfatase"/>
</dbReference>
<name>A0ABV9T483_9BACT</name>
<evidence type="ECO:0000256" key="1">
    <source>
        <dbReference type="ARBA" id="ARBA00008779"/>
    </source>
</evidence>
<dbReference type="PANTHER" id="PTHR42693:SF53">
    <property type="entry name" value="ENDO-4-O-SULFATASE"/>
    <property type="match status" value="1"/>
</dbReference>
<dbReference type="PROSITE" id="PS00149">
    <property type="entry name" value="SULFATASE_2"/>
    <property type="match status" value="1"/>
</dbReference>
<evidence type="ECO:0000256" key="5">
    <source>
        <dbReference type="SAM" id="MobiDB-lite"/>
    </source>
</evidence>
<dbReference type="PROSITE" id="PS51257">
    <property type="entry name" value="PROKAR_LIPOPROTEIN"/>
    <property type="match status" value="1"/>
</dbReference>
<sequence length="497" mass="55692">MKLTINSGMGLYLLKSTRPLIYTLWVLLIAACGSTEEQQETILPQQPNVVIIFTDDQGYQDVGVFGAKGFETPHLDKMAAEGIQFTHFYVPHAVCSASRASLLTGCYANRLGIFGALDHTAQHGLHPDEVTIADMLKSEGYATGMVGKWHLGHLDPFLPTEQGFDEFFGLPYSNDMWPHHPENPNYYPPLPLYENRDVVDTLDDQSLLTTWYTEKAVDFIGRNKDQPFFLYLAHNMPHVPLFVSDKFAGKSQRGIYGDVIMEIDWSVGQVLEALKKHGLEENTLVVFTSDNGPWLSYGTHSGSAEPLREGKGTSWEGGIRVPTIMKWPGKIPAAEVQQQPAMTIDLLPTIAHLSGAALPDHVIDGKNIWPLMEGNDAASPHEAYYIYYNRNELQSVLMGHWKLYFPHTYRSLEPDVEIRDDGIPVKYRAVKLEHMELYDLENDISETTNVIEEHPEVVERMVALAENARGDMGDALKGIEGKNNREPGKFAGVPVKR</sequence>